<keyword evidence="10" id="KW-0472">Membrane</keyword>
<dbReference type="FunFam" id="2.30.29.30:FF:000023">
    <property type="entry name" value="Kinesin family member 1B"/>
    <property type="match status" value="1"/>
</dbReference>
<evidence type="ECO:0000256" key="15">
    <source>
        <dbReference type="ARBA" id="ARBA00034103"/>
    </source>
</evidence>
<dbReference type="Gene3D" id="3.40.850.10">
    <property type="entry name" value="Kinesin motor domain"/>
    <property type="match status" value="1"/>
</dbReference>
<dbReference type="FunFam" id="2.60.200.20:FF:000001">
    <property type="entry name" value="Kinesin family member 1B"/>
    <property type="match status" value="1"/>
</dbReference>
<keyword evidence="9" id="KW-0175">Coiled coil</keyword>
<evidence type="ECO:0000256" key="5">
    <source>
        <dbReference type="ARBA" id="ARBA00022701"/>
    </source>
</evidence>
<evidence type="ECO:0000256" key="16">
    <source>
        <dbReference type="ARBA" id="ARBA00050273"/>
    </source>
</evidence>
<dbReference type="SUPFAM" id="SSF49879">
    <property type="entry name" value="SMAD/FHA domain"/>
    <property type="match status" value="1"/>
</dbReference>
<dbReference type="Gene3D" id="2.30.29.30">
    <property type="entry name" value="Pleckstrin-homology domain (PH domain)/Phosphotyrosine-binding domain (PTB)"/>
    <property type="match status" value="1"/>
</dbReference>
<dbReference type="PROSITE" id="PS50003">
    <property type="entry name" value="PH_DOMAIN"/>
    <property type="match status" value="1"/>
</dbReference>
<keyword evidence="19" id="KW-1185">Reference proteome</keyword>
<keyword evidence="5" id="KW-0493">Microtubule</keyword>
<organism evidence="19 20">
    <name type="scientific">Danio rerio</name>
    <name type="common">Zebrafish</name>
    <name type="synonym">Brachydanio rerio</name>
    <dbReference type="NCBI Taxonomy" id="7955"/>
    <lineage>
        <taxon>Eukaryota</taxon>
        <taxon>Metazoa</taxon>
        <taxon>Chordata</taxon>
        <taxon>Craniata</taxon>
        <taxon>Vertebrata</taxon>
        <taxon>Euteleostomi</taxon>
        <taxon>Actinopterygii</taxon>
        <taxon>Neopterygii</taxon>
        <taxon>Teleostei</taxon>
        <taxon>Ostariophysi</taxon>
        <taxon>Cypriniformes</taxon>
        <taxon>Danionidae</taxon>
        <taxon>Danioninae</taxon>
        <taxon>Danio</taxon>
    </lineage>
</organism>
<evidence type="ECO:0000313" key="19">
    <source>
        <dbReference type="Proteomes" id="UP000000437"/>
    </source>
</evidence>
<dbReference type="PRINTS" id="PR00380">
    <property type="entry name" value="KINESINHEAVY"/>
</dbReference>
<dbReference type="InterPro" id="IPR000253">
    <property type="entry name" value="FHA_dom"/>
</dbReference>
<evidence type="ECO:0000256" key="18">
    <source>
        <dbReference type="PROSITE-ProRule" id="PRU00283"/>
    </source>
</evidence>
<evidence type="ECO:0000256" key="7">
    <source>
        <dbReference type="ARBA" id="ARBA00022840"/>
    </source>
</evidence>
<evidence type="ECO:0000256" key="17">
    <source>
        <dbReference type="ARBA" id="ARBA00066390"/>
    </source>
</evidence>
<dbReference type="PROSITE" id="PS00411">
    <property type="entry name" value="KINESIN_MOTOR_1"/>
    <property type="match status" value="1"/>
</dbReference>
<dbReference type="PROSITE" id="PS50067">
    <property type="entry name" value="KINESIN_MOTOR_2"/>
    <property type="match status" value="1"/>
</dbReference>
<comment type="catalytic activity">
    <reaction evidence="16">
        <text>ATP + H2O + a kinesin associated with a microtubule at position (n) = ADP + phosphate a kinesin associated with a microtubule at position (n+1, toward the plus end).</text>
        <dbReference type="EC" id="5.6.1.3"/>
    </reaction>
</comment>
<dbReference type="SUPFAM" id="SSF50729">
    <property type="entry name" value="PH domain-like"/>
    <property type="match status" value="1"/>
</dbReference>
<comment type="subcellular location">
    <subcellularLocation>
        <location evidence="1">Cytoplasm</location>
        <location evidence="1">Cytoskeleton</location>
    </subcellularLocation>
    <subcellularLocation>
        <location evidence="2">Cytoplasmic vesicle</location>
        <location evidence="2">Secretory vesicle membrane</location>
    </subcellularLocation>
    <subcellularLocation>
        <location evidence="15">Synapse</location>
    </subcellularLocation>
</comment>
<keyword evidence="14" id="KW-0968">Cytoplasmic vesicle</keyword>
<evidence type="ECO:0000313" key="21">
    <source>
        <dbReference type="ZFIN" id="ZDB-GENE-100913-3"/>
    </source>
</evidence>
<dbReference type="SUPFAM" id="SSF52540">
    <property type="entry name" value="P-loop containing nucleoside triphosphate hydrolases"/>
    <property type="match status" value="1"/>
</dbReference>
<sequence length="1680" mass="189929">MAGASVKVAVRVRPFNSREIGKESKCIIQMSGNTTTIINPKAPKENKSFNFDYSYWSHTSPEDINYASQQQVYRDIGEEMLLHAFEGYNVCIFAYGQTGAGKSYTMMGKQEKDQQGIIPLLCEDLFTKINENNDNNMSYSVEVSYMEIYCERVRDLLNPKNKGNLRVREHPLLGPYVEDLSKLAVMSYNDIQDLMDSGNKARTVAATNMNETSSRSHAVFNIIFTQRRHDSETDNTSEKVSKISLVDLAGSERADSTGAKGTRLKEGANINKSLTTLGKVISALAEVDSGSNKNKKKKKVESFIPYRDSVLTWLLRENLGGNSRTAMVAALSPADINYDETLSTLRYADRAKQIRCNAVINEDPNNRLVRELKDEVSRLKDLLYAQGLGDIIEMTNAMTGMSPSPSLSALSSRAGSISSLHDRIMFSPGSEEAIERLKETEKIIAELNETWEEKLRRTEAIRMDREALLAEMGVAMREDGGTLGVFSPKKTPHLVNLNEDPLMSECLLYYIKDGITRVGREDASSRQDIVLSGHFIKEEHCTFTSTTGPMGEAVILEPCEGAETYVNGKRVTEPTVLKSGNRIILGKSHVFRFNHPEQARQERDRTPCAETPVEPVDWAFAQRELLDKQGIDMKQEMDQRLQELEDQYRKEREEANNLLEQQRLDYESRLEALQKQVDRCYPDAAEEDEEPEEEVQWTERETELAMWAFRKWRCYQFTSLRDLLWGNAIFLKEANAISVELKKKVQFQFVLLTDTLYSPLPPDLLPPEAAKDREKSPFPRTIVAVEVQDQKNGATHYWTLEKLRQRLDLMREMYDRAAEVPSNAVEDCDSVLTGGDPFYDRFPWFRLVGRAFVYLSNLLYPVPLVHRVAIVNEKGEVKGFLRVAVQAISADEEAPDYGSGVRQSGTAKISFEDQQFEKFQSESCHSGLSRAAVSQEELRIVEGEGQSAEMGLSADEVNNNTCAANPEELDSPVKTGLDGMLDGALDHLRIGEVFTFRVTVLQASSISAEYADIFCQFNFIHRHDEAFSTEPLKNTGRGPPLGFYHVQNIAVEVTKSFIEYIKTQPIVFEVFGHYQKQPFPALCKDLISPLRPCRRQFPRVMPLSKPVPATKLTALTRPTAGPCHCKYDLMVFFEICELEANGDYIPAVVDHRVGMPCHGTFMLHQGIQRRVTVTMVHETGRDIDWKEVRELVVGRIRNTPEADEAIIDPNILSLNILSAGYIRPTHDDSISLGTDSRTFYRFEAAWDSSMHNSLLLNRVTPYGEKIYMTLSAYLEMENCTQPTVITKDLCMVFHSRDAKLPASRSIRNLFSSGTLRPSEGNRVTGVYELSLCHLADAGSPGMQRRRRRVLDTSVAYVRGEENLAGWRPRSDSLILDHQWELEKLSLLQEVEKTRHYLLLREKLESTLLLGQESLLSCGSEDLTESSSPSTHLGLGHNPGPGPDTPNERQRELAAKCLRLLNHTFNRDYSHVCVSASESKLSEMSVTLLKDSASVCAESTLTPSSTCPSLVESRYIHNTDLRPPTPRSRAVSPNPDSETDGKKIQEPRSRTRTFVPDIQEIRVSPIVSKKGYLHFLEPHSNGWVKRYVVVRRPYVYIYNSDRDTVERAILNLSSAQVEYSEDQQAMLKTPYTFAVCTEHRGILLQASNDKEMHDWLYAFNPLLAGSIRSKLSRRRAGQMRF</sequence>
<keyword evidence="12" id="KW-0206">Cytoskeleton</keyword>
<dbReference type="RefSeq" id="XP_005166012.2">
    <property type="nucleotide sequence ID" value="XM_005165955.5"/>
</dbReference>
<dbReference type="InterPro" id="IPR036961">
    <property type="entry name" value="Kinesin_motor_dom_sf"/>
</dbReference>
<dbReference type="OrthoDB" id="3176171at2759"/>
<dbReference type="InterPro" id="IPR019821">
    <property type="entry name" value="Kinesin_motor_CS"/>
</dbReference>
<dbReference type="InterPro" id="IPR049780">
    <property type="entry name" value="PH_KIFIA_KIFIB"/>
</dbReference>
<dbReference type="Pfam" id="PF00225">
    <property type="entry name" value="Kinesin"/>
    <property type="match status" value="1"/>
</dbReference>
<dbReference type="InterPro" id="IPR008984">
    <property type="entry name" value="SMAD_FHA_dom_sf"/>
</dbReference>
<dbReference type="GO" id="GO:0048731">
    <property type="term" value="P:system development"/>
    <property type="evidence" value="ECO:0007669"/>
    <property type="project" value="UniProtKB-ARBA"/>
</dbReference>
<dbReference type="Pfam" id="PF00498">
    <property type="entry name" value="FHA"/>
    <property type="match status" value="1"/>
</dbReference>
<dbReference type="Proteomes" id="UP000000437">
    <property type="component" value="Chromosome 6"/>
</dbReference>
<evidence type="ECO:0000313" key="20">
    <source>
        <dbReference type="RefSeq" id="XP_005166012.2"/>
    </source>
</evidence>
<evidence type="ECO:0000256" key="12">
    <source>
        <dbReference type="ARBA" id="ARBA00023212"/>
    </source>
</evidence>
<dbReference type="InterPro" id="IPR001752">
    <property type="entry name" value="Kinesin_motor_dom"/>
</dbReference>
<comment type="similarity">
    <text evidence="18">Belongs to the TRAFAC class myosin-kinesin ATPase superfamily. Kinesin family.</text>
</comment>
<evidence type="ECO:0000256" key="6">
    <source>
        <dbReference type="ARBA" id="ARBA00022741"/>
    </source>
</evidence>
<dbReference type="Gene3D" id="6.10.250.2520">
    <property type="match status" value="1"/>
</dbReference>
<evidence type="ECO:0000256" key="13">
    <source>
        <dbReference type="ARBA" id="ARBA00023235"/>
    </source>
</evidence>
<protein>
    <recommendedName>
        <fullName evidence="17">plus-end-directed kinesin ATPase</fullName>
        <ecNumber evidence="17">5.6.1.3</ecNumber>
    </recommendedName>
</protein>
<proteinExistence type="inferred from homology"/>
<dbReference type="Gene3D" id="2.60.200.20">
    <property type="match status" value="1"/>
</dbReference>
<dbReference type="CDD" id="cd01365">
    <property type="entry name" value="KISc_KIF1A_KIF1B"/>
    <property type="match status" value="1"/>
</dbReference>
<dbReference type="ZFIN" id="ZDB-GENE-100913-3">
    <property type="gene designation" value="kif1aa"/>
</dbReference>
<evidence type="ECO:0000256" key="2">
    <source>
        <dbReference type="ARBA" id="ARBA00004250"/>
    </source>
</evidence>
<dbReference type="InterPro" id="IPR001849">
    <property type="entry name" value="PH_domain"/>
</dbReference>
<dbReference type="GO" id="GO:0005524">
    <property type="term" value="F:ATP binding"/>
    <property type="evidence" value="ECO:0007669"/>
    <property type="project" value="UniProtKB-UniRule"/>
</dbReference>
<accession>A0A8M2BDH2</accession>
<dbReference type="FunFam" id="3.40.850.10:FF:000004">
    <property type="entry name" value="Kinesin-like protein isoform 2"/>
    <property type="match status" value="1"/>
</dbReference>
<keyword evidence="11 18" id="KW-0505">Motor protein</keyword>
<keyword evidence="7 18" id="KW-0067">ATP-binding</keyword>
<evidence type="ECO:0000256" key="11">
    <source>
        <dbReference type="ARBA" id="ARBA00023175"/>
    </source>
</evidence>
<name>A0A8M2BDH2_DANRE</name>
<dbReference type="PANTHER" id="PTHR47117">
    <property type="entry name" value="STAR-RELATED LIPID TRANSFER PROTEIN 9"/>
    <property type="match status" value="1"/>
</dbReference>
<dbReference type="PANTHER" id="PTHR47117:SF2">
    <property type="entry name" value="KINESIN-LIKE PROTEIN KIF1A ISOFORM X1"/>
    <property type="match status" value="1"/>
</dbReference>
<evidence type="ECO:0000256" key="10">
    <source>
        <dbReference type="ARBA" id="ARBA00023136"/>
    </source>
</evidence>
<gene>
    <name evidence="20 21" type="primary">kif1aa</name>
</gene>
<dbReference type="GO" id="GO:0045202">
    <property type="term" value="C:synapse"/>
    <property type="evidence" value="ECO:0007669"/>
    <property type="project" value="UniProtKB-SubCell"/>
</dbReference>
<dbReference type="SMART" id="SM00240">
    <property type="entry name" value="FHA"/>
    <property type="match status" value="1"/>
</dbReference>
<evidence type="ECO:0000256" key="14">
    <source>
        <dbReference type="ARBA" id="ARBA00023329"/>
    </source>
</evidence>
<dbReference type="Pfam" id="PF12423">
    <property type="entry name" value="KIF1B"/>
    <property type="match status" value="1"/>
</dbReference>
<dbReference type="SMART" id="SM00233">
    <property type="entry name" value="PH"/>
    <property type="match status" value="1"/>
</dbReference>
<dbReference type="Pfam" id="PF12473">
    <property type="entry name" value="DUF3694"/>
    <property type="match status" value="1"/>
</dbReference>
<dbReference type="SMART" id="SM00129">
    <property type="entry name" value="KISc"/>
    <property type="match status" value="1"/>
</dbReference>
<keyword evidence="13" id="KW-0413">Isomerase</keyword>
<dbReference type="EC" id="5.6.1.3" evidence="17"/>
<dbReference type="InterPro" id="IPR032405">
    <property type="entry name" value="Kinesin_assoc"/>
</dbReference>
<dbReference type="AGR" id="ZFIN:ZDB-GENE-100913-3"/>
<evidence type="ECO:0000256" key="4">
    <source>
        <dbReference type="ARBA" id="ARBA00022553"/>
    </source>
</evidence>
<dbReference type="GO" id="GO:0030658">
    <property type="term" value="C:transport vesicle membrane"/>
    <property type="evidence" value="ECO:0007669"/>
    <property type="project" value="UniProtKB-SubCell"/>
</dbReference>
<dbReference type="GeneID" id="100330443"/>
<dbReference type="GO" id="GO:0008017">
    <property type="term" value="F:microtubule binding"/>
    <property type="evidence" value="ECO:0007669"/>
    <property type="project" value="InterPro"/>
</dbReference>
<dbReference type="Pfam" id="PF16183">
    <property type="entry name" value="Kinesin_assoc"/>
    <property type="match status" value="1"/>
</dbReference>
<dbReference type="InterPro" id="IPR022164">
    <property type="entry name" value="Kinesin-like"/>
</dbReference>
<keyword evidence="4" id="KW-0597">Phosphoprotein</keyword>
<keyword evidence="6 18" id="KW-0547">Nucleotide-binding</keyword>
<dbReference type="CDD" id="cd22726">
    <property type="entry name" value="FHA_KIF1A"/>
    <property type="match status" value="1"/>
</dbReference>
<dbReference type="Pfam" id="PF00169">
    <property type="entry name" value="PH"/>
    <property type="match status" value="1"/>
</dbReference>
<reference evidence="20" key="1">
    <citation type="submission" date="2025-08" db="UniProtKB">
        <authorList>
            <consortium name="RefSeq"/>
        </authorList>
    </citation>
    <scope>IDENTIFICATION</scope>
    <source>
        <strain evidence="20">Tuebingen</strain>
        <tissue evidence="20">Fibroblasts and whole tissue</tissue>
    </source>
</reference>
<dbReference type="InterPro" id="IPR022140">
    <property type="entry name" value="Kinesin-like_KIF1-typ"/>
</dbReference>
<dbReference type="GO" id="GO:0010970">
    <property type="term" value="P:transport along microtubule"/>
    <property type="evidence" value="ECO:0007669"/>
    <property type="project" value="UniProtKB-ARBA"/>
</dbReference>
<dbReference type="PROSITE" id="PS50006">
    <property type="entry name" value="FHA_DOMAIN"/>
    <property type="match status" value="1"/>
</dbReference>
<keyword evidence="8" id="KW-0770">Synapse</keyword>
<evidence type="ECO:0000256" key="9">
    <source>
        <dbReference type="ARBA" id="ARBA00023054"/>
    </source>
</evidence>
<evidence type="ECO:0000256" key="3">
    <source>
        <dbReference type="ARBA" id="ARBA00022490"/>
    </source>
</evidence>
<dbReference type="GO" id="GO:0005874">
    <property type="term" value="C:microtubule"/>
    <property type="evidence" value="ECO:0007669"/>
    <property type="project" value="UniProtKB-KW"/>
</dbReference>
<dbReference type="InterPro" id="IPR049779">
    <property type="entry name" value="FHA_KIF1A"/>
</dbReference>
<keyword evidence="3" id="KW-0963">Cytoplasm</keyword>
<dbReference type="GO" id="GO:0008574">
    <property type="term" value="F:plus-end-directed microtubule motor activity"/>
    <property type="evidence" value="ECO:0007669"/>
    <property type="project" value="UniProtKB-EC"/>
</dbReference>
<dbReference type="InterPro" id="IPR011993">
    <property type="entry name" value="PH-like_dom_sf"/>
</dbReference>
<evidence type="ECO:0000256" key="1">
    <source>
        <dbReference type="ARBA" id="ARBA00004245"/>
    </source>
</evidence>
<dbReference type="CDD" id="cd01233">
    <property type="entry name" value="PH_KIFIA_KIFIB"/>
    <property type="match status" value="1"/>
</dbReference>
<dbReference type="CTD" id="100330443"/>
<dbReference type="InterPro" id="IPR027417">
    <property type="entry name" value="P-loop_NTPase"/>
</dbReference>
<evidence type="ECO:0000256" key="8">
    <source>
        <dbReference type="ARBA" id="ARBA00023018"/>
    </source>
</evidence>